<evidence type="ECO:0000259" key="1">
    <source>
        <dbReference type="Pfam" id="PF04717"/>
    </source>
</evidence>
<reference evidence="2 3" key="1">
    <citation type="submission" date="2021-07" db="EMBL/GenBank/DDBJ databases">
        <title>Draft genome sequence of carbapenem-resistant Aeromonas spp. in Japan.</title>
        <authorList>
            <person name="Maehana S."/>
            <person name="Suzuki M."/>
            <person name="Kitasato H."/>
        </authorList>
    </citation>
    <scope>NUCLEOTIDE SEQUENCE [LARGE SCALE GENOMIC DNA]</scope>
    <source>
        <strain evidence="2 3">KAM382</strain>
    </source>
</reference>
<dbReference type="NCBIfam" id="TIGR01644">
    <property type="entry name" value="phage_P2_V"/>
    <property type="match status" value="1"/>
</dbReference>
<dbReference type="Pfam" id="PF04717">
    <property type="entry name" value="Phage_base_V"/>
    <property type="match status" value="1"/>
</dbReference>
<dbReference type="EMBL" id="BPOP01000099">
    <property type="protein sequence ID" value="GJB94345.1"/>
    <property type="molecule type" value="Genomic_DNA"/>
</dbReference>
<sequence length="212" mass="22352">MCQRRTHWPTLAFPAIAQNNGPMQPTPTELQRLIDNLIRIGTVTAVRSGECRVKTGDLITNWRPYAAARAGKNRTRHRLSIGEQVLMLSVSGDPRNAYIVGPINCAAFPEPLADDDNPDLDRTEYADGAVIEYNPATGVLNASGIKTATLSASVTVKLITPLVECTQALKVGSTIEAGGKITAPTAKIGNVEVTTHKHSGVSTGGGQTGGPA</sequence>
<protein>
    <submittedName>
        <fullName evidence="2">Baseplate assembly protein</fullName>
    </submittedName>
</protein>
<dbReference type="InterPro" id="IPR013046">
    <property type="entry name" value="GpV/Gp45"/>
</dbReference>
<dbReference type="Gene3D" id="2.40.50.230">
    <property type="entry name" value="Gp5 N-terminal domain"/>
    <property type="match status" value="1"/>
</dbReference>
<accession>A0ABD0BGG7</accession>
<dbReference type="AlphaFoldDB" id="A0ABD0BGG7"/>
<evidence type="ECO:0000313" key="3">
    <source>
        <dbReference type="Proteomes" id="UP000737420"/>
    </source>
</evidence>
<proteinExistence type="predicted"/>
<dbReference type="Gene3D" id="6.20.150.10">
    <property type="match status" value="1"/>
</dbReference>
<dbReference type="Proteomes" id="UP000737420">
    <property type="component" value="Unassembled WGS sequence"/>
</dbReference>
<feature type="domain" description="Gp5/Type VI secretion system Vgr protein OB-fold" evidence="1">
    <location>
        <begin position="40"/>
        <end position="101"/>
    </location>
</feature>
<dbReference type="InterPro" id="IPR037026">
    <property type="entry name" value="Vgr_OB-fold_dom_sf"/>
</dbReference>
<comment type="caution">
    <text evidence="2">The sequence shown here is derived from an EMBL/GenBank/DDBJ whole genome shotgun (WGS) entry which is preliminary data.</text>
</comment>
<organism evidence="2 3">
    <name type="scientific">Aeromonas caviae</name>
    <name type="common">Aeromonas punctata</name>
    <dbReference type="NCBI Taxonomy" id="648"/>
    <lineage>
        <taxon>Bacteria</taxon>
        <taxon>Pseudomonadati</taxon>
        <taxon>Pseudomonadota</taxon>
        <taxon>Gammaproteobacteria</taxon>
        <taxon>Aeromonadales</taxon>
        <taxon>Aeromonadaceae</taxon>
        <taxon>Aeromonas</taxon>
    </lineage>
</organism>
<dbReference type="InterPro" id="IPR006531">
    <property type="entry name" value="Gp5/Vgr_OB"/>
</dbReference>
<evidence type="ECO:0000313" key="2">
    <source>
        <dbReference type="EMBL" id="GJB94345.1"/>
    </source>
</evidence>
<name>A0ABD0BGG7_AERCA</name>
<gene>
    <name evidence="2" type="primary">gpV_2</name>
    <name evidence="2" type="ORF">KAM382_44060</name>
</gene>